<dbReference type="InterPro" id="IPR003819">
    <property type="entry name" value="TauD/TfdA-like"/>
</dbReference>
<dbReference type="SUPFAM" id="SSF51197">
    <property type="entry name" value="Clavaminate synthase-like"/>
    <property type="match status" value="1"/>
</dbReference>
<dbReference type="Proteomes" id="UP000247591">
    <property type="component" value="Unassembled WGS sequence"/>
</dbReference>
<dbReference type="AlphaFoldDB" id="A0A318RDW4"/>
<dbReference type="OrthoDB" id="581608at2"/>
<dbReference type="InterPro" id="IPR042098">
    <property type="entry name" value="TauD-like_sf"/>
</dbReference>
<keyword evidence="3" id="KW-0479">Metal-binding</keyword>
<evidence type="ECO:0000256" key="1">
    <source>
        <dbReference type="ARBA" id="ARBA00001954"/>
    </source>
</evidence>
<dbReference type="InterPro" id="IPR051323">
    <property type="entry name" value="AtsK-like"/>
</dbReference>
<evidence type="ECO:0000256" key="6">
    <source>
        <dbReference type="ARBA" id="ARBA00023004"/>
    </source>
</evidence>
<name>A0A318RDW4_WILLI</name>
<feature type="domain" description="TauD/TfdA-like" evidence="7">
    <location>
        <begin position="24"/>
        <end position="282"/>
    </location>
</feature>
<organism evidence="8 9">
    <name type="scientific">Williamsia limnetica</name>
    <dbReference type="NCBI Taxonomy" id="882452"/>
    <lineage>
        <taxon>Bacteria</taxon>
        <taxon>Bacillati</taxon>
        <taxon>Actinomycetota</taxon>
        <taxon>Actinomycetes</taxon>
        <taxon>Mycobacteriales</taxon>
        <taxon>Nocardiaceae</taxon>
        <taxon>Williamsia</taxon>
    </lineage>
</organism>
<reference evidence="8 9" key="1">
    <citation type="submission" date="2018-06" db="EMBL/GenBank/DDBJ databases">
        <title>Genomic Encyclopedia of Type Strains, Phase IV (KMG-IV): sequencing the most valuable type-strain genomes for metagenomic binning, comparative biology and taxonomic classification.</title>
        <authorList>
            <person name="Goeker M."/>
        </authorList>
    </citation>
    <scope>NUCLEOTIDE SEQUENCE [LARGE SCALE GENOMIC DNA]</scope>
    <source>
        <strain evidence="8 9">DSM 45521</strain>
    </source>
</reference>
<dbReference type="RefSeq" id="WP_110471288.1">
    <property type="nucleotide sequence ID" value="NZ_QJSP01000012.1"/>
</dbReference>
<dbReference type="Pfam" id="PF02668">
    <property type="entry name" value="TauD"/>
    <property type="match status" value="1"/>
</dbReference>
<evidence type="ECO:0000256" key="5">
    <source>
        <dbReference type="ARBA" id="ARBA00023002"/>
    </source>
</evidence>
<dbReference type="GO" id="GO:0046872">
    <property type="term" value="F:metal ion binding"/>
    <property type="evidence" value="ECO:0007669"/>
    <property type="project" value="UniProtKB-KW"/>
</dbReference>
<dbReference type="GO" id="GO:0005737">
    <property type="term" value="C:cytoplasm"/>
    <property type="evidence" value="ECO:0007669"/>
    <property type="project" value="TreeGrafter"/>
</dbReference>
<proteinExistence type="inferred from homology"/>
<keyword evidence="5" id="KW-0560">Oxidoreductase</keyword>
<comment type="caution">
    <text evidence="8">The sequence shown here is derived from an EMBL/GenBank/DDBJ whole genome shotgun (WGS) entry which is preliminary data.</text>
</comment>
<sequence length="335" mass="36370">MTALVESPAAASVSLSRPTDLLTVTKLGEHLGARVDGVRLSADLDAATVEAIRSVIATHKAVIFTGQQHLDDDAQYAFAALLGTPTKAHPTVLSRGEDLLPLEGAANSWHTDVTFVDRIPKISVLRPTVRPSYGGATMWASTVSAYAALPLPLRALADQLRAVHSNDYDYAEHLTVGDSSDAAYRAEFSKTVFRTEHPVVRVHPETGERALTLGHFVQSFSGFKTSETADLLRLLQARIERPDNTFRWNWNDGDVAIWDNRSTQHYGVADFGNQFRRVNRVTLAGDVPVGVDGRRSASLEGDATSYSVIESPRPLVGWEPASEASVTGYASPHNL</sequence>
<accession>A0A318RDW4</accession>
<dbReference type="GO" id="GO:0016706">
    <property type="term" value="F:2-oxoglutarate-dependent dioxygenase activity"/>
    <property type="evidence" value="ECO:0007669"/>
    <property type="project" value="TreeGrafter"/>
</dbReference>
<dbReference type="EMBL" id="QJSP01000012">
    <property type="protein sequence ID" value="PYE14655.1"/>
    <property type="molecule type" value="Genomic_DNA"/>
</dbReference>
<evidence type="ECO:0000256" key="3">
    <source>
        <dbReference type="ARBA" id="ARBA00022723"/>
    </source>
</evidence>
<keyword evidence="6" id="KW-0408">Iron</keyword>
<comment type="similarity">
    <text evidence="2">Belongs to the TfdA dioxygenase family.</text>
</comment>
<dbReference type="Gene3D" id="3.60.130.10">
    <property type="entry name" value="Clavaminate synthase-like"/>
    <property type="match status" value="1"/>
</dbReference>
<evidence type="ECO:0000256" key="2">
    <source>
        <dbReference type="ARBA" id="ARBA00005896"/>
    </source>
</evidence>
<gene>
    <name evidence="8" type="ORF">DFR67_112117</name>
</gene>
<evidence type="ECO:0000313" key="9">
    <source>
        <dbReference type="Proteomes" id="UP000247591"/>
    </source>
</evidence>
<dbReference type="PANTHER" id="PTHR30468">
    <property type="entry name" value="ALPHA-KETOGLUTARATE-DEPENDENT SULFONATE DIOXYGENASE"/>
    <property type="match status" value="1"/>
</dbReference>
<protein>
    <submittedName>
        <fullName evidence="8">Taurine dioxygenase</fullName>
    </submittedName>
</protein>
<keyword evidence="4 8" id="KW-0223">Dioxygenase</keyword>
<evidence type="ECO:0000313" key="8">
    <source>
        <dbReference type="EMBL" id="PYE14655.1"/>
    </source>
</evidence>
<evidence type="ECO:0000259" key="7">
    <source>
        <dbReference type="Pfam" id="PF02668"/>
    </source>
</evidence>
<dbReference type="PANTHER" id="PTHR30468:SF5">
    <property type="entry name" value="ALPHA-KETOGLUTARATE-DEPENDENT SULFATE ESTER DIOXYGENASE"/>
    <property type="match status" value="1"/>
</dbReference>
<keyword evidence="9" id="KW-1185">Reference proteome</keyword>
<evidence type="ECO:0000256" key="4">
    <source>
        <dbReference type="ARBA" id="ARBA00022964"/>
    </source>
</evidence>
<comment type="cofactor">
    <cofactor evidence="1">
        <name>Fe(2+)</name>
        <dbReference type="ChEBI" id="CHEBI:29033"/>
    </cofactor>
</comment>